<dbReference type="SUPFAM" id="SSF52266">
    <property type="entry name" value="SGNH hydrolase"/>
    <property type="match status" value="1"/>
</dbReference>
<dbReference type="RefSeq" id="WP_064293088.1">
    <property type="nucleotide sequence ID" value="NZ_JASODG010000001.1"/>
</dbReference>
<evidence type="ECO:0000313" key="3">
    <source>
        <dbReference type="Proteomes" id="UP000251923"/>
    </source>
</evidence>
<dbReference type="Gene3D" id="3.40.50.1110">
    <property type="entry name" value="SGNH hydrolase"/>
    <property type="match status" value="1"/>
</dbReference>
<proteinExistence type="predicted"/>
<accession>A0A178HDG1</accession>
<organism evidence="2 3">
    <name type="scientific">Aerococcus urinae</name>
    <dbReference type="NCBI Taxonomy" id="1376"/>
    <lineage>
        <taxon>Bacteria</taxon>
        <taxon>Bacillati</taxon>
        <taxon>Bacillota</taxon>
        <taxon>Bacilli</taxon>
        <taxon>Lactobacillales</taxon>
        <taxon>Aerococcaceae</taxon>
        <taxon>Aerococcus</taxon>
    </lineage>
</organism>
<feature type="domain" description="SGNH hydrolase-type esterase" evidence="1">
    <location>
        <begin position="19"/>
        <end position="162"/>
    </location>
</feature>
<protein>
    <recommendedName>
        <fullName evidence="1">SGNH hydrolase-type esterase domain-containing protein</fullName>
    </recommendedName>
</protein>
<dbReference type="InterPro" id="IPR013830">
    <property type="entry name" value="SGNH_hydro"/>
</dbReference>
<sequence length="177" mass="20478">MTRLLFYGHSVLAKFPFAQLGDIKIDNRAVSGSIAQEGYDKLIKNNDLSEDYDTILLMYGINELWQGLGIDNPTYWIEKNVEFFSQHYPKSQLILSLVMRNLSEDPSVSNVLIDRLNNNLRQLDSKYSLTYWEWQGFYDANNYCRPELTIEGVHLTQAGYQLMAEGIDKIIRRGAKQ</sequence>
<name>A0A178HDG1_9LACT</name>
<dbReference type="Proteomes" id="UP000251923">
    <property type="component" value="Unassembled WGS sequence"/>
</dbReference>
<dbReference type="InterPro" id="IPR036514">
    <property type="entry name" value="SGNH_hydro_sf"/>
</dbReference>
<reference evidence="2 3" key="1">
    <citation type="submission" date="2018-04" db="EMBL/GenBank/DDBJ databases">
        <title>Aerococcus urinae genomes.</title>
        <authorList>
            <person name="Hilt E."/>
            <person name="Gilbert N.M."/>
            <person name="Thomas-White K."/>
            <person name="Putonti C."/>
            <person name="Lewis A.L."/>
            <person name="Visck K.L."/>
            <person name="Wolfe A.J."/>
        </authorList>
    </citation>
    <scope>NUCLEOTIDE SEQUENCE [LARGE SCALE GENOMIC DNA]</scope>
    <source>
        <strain evidence="2 3">UMB7480</strain>
    </source>
</reference>
<dbReference type="GeneID" id="86971482"/>
<evidence type="ECO:0000259" key="1">
    <source>
        <dbReference type="Pfam" id="PF13472"/>
    </source>
</evidence>
<dbReference type="EMBL" id="QMHM01000010">
    <property type="protein sequence ID" value="RAV78897.1"/>
    <property type="molecule type" value="Genomic_DNA"/>
</dbReference>
<comment type="caution">
    <text evidence="2">The sequence shown here is derived from an EMBL/GenBank/DDBJ whole genome shotgun (WGS) entry which is preliminary data.</text>
</comment>
<evidence type="ECO:0000313" key="2">
    <source>
        <dbReference type="EMBL" id="RAV78897.1"/>
    </source>
</evidence>
<dbReference type="AlphaFoldDB" id="A0A178HDG1"/>
<dbReference type="Pfam" id="PF13472">
    <property type="entry name" value="Lipase_GDSL_2"/>
    <property type="match status" value="1"/>
</dbReference>
<gene>
    <name evidence="2" type="ORF">DBT54_06315</name>
</gene>